<reference evidence="3" key="1">
    <citation type="journal article" date="2019" name="Int. J. Syst. Evol. Microbiol.">
        <title>The Global Catalogue of Microorganisms (GCM) 10K type strain sequencing project: providing services to taxonomists for standard genome sequencing and annotation.</title>
        <authorList>
            <consortium name="The Broad Institute Genomics Platform"/>
            <consortium name="The Broad Institute Genome Sequencing Center for Infectious Disease"/>
            <person name="Wu L."/>
            <person name="Ma J."/>
        </authorList>
    </citation>
    <scope>NUCLEOTIDE SEQUENCE [LARGE SCALE GENOMIC DNA]</scope>
    <source>
        <strain evidence="3">JCM 16908</strain>
    </source>
</reference>
<gene>
    <name evidence="2" type="ORF">GCM10022226_21990</name>
</gene>
<name>A0ABP7HSV8_9ACTN</name>
<feature type="transmembrane region" description="Helical" evidence="1">
    <location>
        <begin position="40"/>
        <end position="56"/>
    </location>
</feature>
<evidence type="ECO:0000313" key="3">
    <source>
        <dbReference type="Proteomes" id="UP001500888"/>
    </source>
</evidence>
<sequence length="76" mass="7916">MKTIRLAAVARALGLSVPFGVLIAAALSCLTLATLAGIDALYGLACACALLAGVVWDRQIVCTSCHQSLQDPDEWD</sequence>
<dbReference type="EMBL" id="BAAAZR010000002">
    <property type="protein sequence ID" value="GAA3801770.1"/>
    <property type="molecule type" value="Genomic_DNA"/>
</dbReference>
<evidence type="ECO:0000313" key="2">
    <source>
        <dbReference type="EMBL" id="GAA3801770.1"/>
    </source>
</evidence>
<keyword evidence="1" id="KW-0812">Transmembrane</keyword>
<proteinExistence type="predicted"/>
<organism evidence="2 3">
    <name type="scientific">Sphaerisporangium flaviroseum</name>
    <dbReference type="NCBI Taxonomy" id="509199"/>
    <lineage>
        <taxon>Bacteria</taxon>
        <taxon>Bacillati</taxon>
        <taxon>Actinomycetota</taxon>
        <taxon>Actinomycetes</taxon>
        <taxon>Streptosporangiales</taxon>
        <taxon>Streptosporangiaceae</taxon>
        <taxon>Sphaerisporangium</taxon>
    </lineage>
</organism>
<dbReference type="RefSeq" id="WP_344937483.1">
    <property type="nucleotide sequence ID" value="NZ_BAAAZR010000002.1"/>
</dbReference>
<evidence type="ECO:0000256" key="1">
    <source>
        <dbReference type="SAM" id="Phobius"/>
    </source>
</evidence>
<dbReference type="Proteomes" id="UP001500888">
    <property type="component" value="Unassembled WGS sequence"/>
</dbReference>
<evidence type="ECO:0008006" key="4">
    <source>
        <dbReference type="Google" id="ProtNLM"/>
    </source>
</evidence>
<protein>
    <recommendedName>
        <fullName evidence="4">DUF4395 domain-containing protein</fullName>
    </recommendedName>
</protein>
<feature type="transmembrane region" description="Helical" evidence="1">
    <location>
        <begin position="12"/>
        <end position="34"/>
    </location>
</feature>
<keyword evidence="1" id="KW-1133">Transmembrane helix</keyword>
<keyword evidence="1" id="KW-0472">Membrane</keyword>
<dbReference type="PROSITE" id="PS51257">
    <property type="entry name" value="PROKAR_LIPOPROTEIN"/>
    <property type="match status" value="1"/>
</dbReference>
<comment type="caution">
    <text evidence="2">The sequence shown here is derived from an EMBL/GenBank/DDBJ whole genome shotgun (WGS) entry which is preliminary data.</text>
</comment>
<accession>A0ABP7HSV8</accession>
<keyword evidence="3" id="KW-1185">Reference proteome</keyword>